<feature type="signal peptide" evidence="1">
    <location>
        <begin position="1"/>
        <end position="31"/>
    </location>
</feature>
<protein>
    <submittedName>
        <fullName evidence="2">Uncharacterized protein</fullName>
    </submittedName>
</protein>
<proteinExistence type="predicted"/>
<dbReference type="AlphaFoldDB" id="A0AAJ6BMK7"/>
<evidence type="ECO:0000256" key="1">
    <source>
        <dbReference type="SAM" id="SignalP"/>
    </source>
</evidence>
<organism evidence="2 3">
    <name type="scientific">Candidatus Brevundimonas colombiensis</name>
    <dbReference type="NCBI Taxonomy" id="3121376"/>
    <lineage>
        <taxon>Bacteria</taxon>
        <taxon>Pseudomonadati</taxon>
        <taxon>Pseudomonadota</taxon>
        <taxon>Alphaproteobacteria</taxon>
        <taxon>Caulobacterales</taxon>
        <taxon>Caulobacteraceae</taxon>
        <taxon>Brevundimonas</taxon>
    </lineage>
</organism>
<reference evidence="2" key="1">
    <citation type="submission" date="2023-03" db="EMBL/GenBank/DDBJ databases">
        <title>Andean soil-derived lignocellulolytic bacterial consortium as a source of novel taxa and putative plastic-active enzymes.</title>
        <authorList>
            <person name="Diaz-Garcia L."/>
            <person name="Chuvochina M."/>
            <person name="Feuerriegel G."/>
            <person name="Bunk B."/>
            <person name="Sproer C."/>
            <person name="Streit W.R."/>
            <person name="Rodriguez L.M."/>
            <person name="Overmann J."/>
            <person name="Jimenez D.J."/>
        </authorList>
    </citation>
    <scope>NUCLEOTIDE SEQUENCE</scope>
    <source>
        <strain evidence="2">MAG 833</strain>
    </source>
</reference>
<accession>A0AAJ6BMK7</accession>
<sequence>MIQILRAKTLCVGASLGILVAISVFASSAQACIPEPPPHWPSLLRADGSALFIGRVTTVERLPELSRTPTIEIIQSRATIARLETLQGAPQESYALMAAESARRLDAYEGMICVDFQRVKPGDIVLAMETGTGAVRVFEPQQVPPQFSSRLEAYR</sequence>
<dbReference type="Proteomes" id="UP001213664">
    <property type="component" value="Chromosome"/>
</dbReference>
<evidence type="ECO:0000313" key="3">
    <source>
        <dbReference type="Proteomes" id="UP001213664"/>
    </source>
</evidence>
<dbReference type="PROSITE" id="PS51257">
    <property type="entry name" value="PROKAR_LIPOPROTEIN"/>
    <property type="match status" value="1"/>
</dbReference>
<feature type="chain" id="PRO_5042611407" evidence="1">
    <location>
        <begin position="32"/>
        <end position="155"/>
    </location>
</feature>
<dbReference type="EMBL" id="CP119326">
    <property type="protein sequence ID" value="WEK40911.1"/>
    <property type="molecule type" value="Genomic_DNA"/>
</dbReference>
<keyword evidence="1" id="KW-0732">Signal</keyword>
<gene>
    <name evidence="2" type="ORF">P0Y50_04695</name>
</gene>
<evidence type="ECO:0000313" key="2">
    <source>
        <dbReference type="EMBL" id="WEK40911.1"/>
    </source>
</evidence>
<name>A0AAJ6BMK7_9CAUL</name>